<name>A0A449I472_9BACE</name>
<dbReference type="OrthoDB" id="9794834at2"/>
<reference evidence="2 3" key="1">
    <citation type="submission" date="2019-02" db="EMBL/GenBank/DDBJ databases">
        <authorList>
            <consortium name="Pathogen Informatics"/>
        </authorList>
    </citation>
    <scope>NUCLEOTIDE SEQUENCE [LARGE SCALE GENOMIC DNA]</scope>
    <source>
        <strain evidence="2 3">3012STDY7078512</strain>
    </source>
</reference>
<protein>
    <submittedName>
        <fullName evidence="2">Domain of uncharacterized function (DUF955)</fullName>
    </submittedName>
</protein>
<accession>A0A449I472</accession>
<dbReference type="InterPro" id="IPR010359">
    <property type="entry name" value="IrrE_HExxH"/>
</dbReference>
<organism evidence="2 3">
    <name type="scientific">Prevotella heparinolytica</name>
    <dbReference type="NCBI Taxonomy" id="28113"/>
    <lineage>
        <taxon>Bacteria</taxon>
        <taxon>Pseudomonadati</taxon>
        <taxon>Bacteroidota</taxon>
        <taxon>Bacteroidia</taxon>
        <taxon>Bacteroidales</taxon>
        <taxon>Bacteroidaceae</taxon>
        <taxon>Bacteroides</taxon>
    </lineage>
</organism>
<evidence type="ECO:0000313" key="3">
    <source>
        <dbReference type="Proteomes" id="UP000396835"/>
    </source>
</evidence>
<dbReference type="Proteomes" id="UP000396835">
    <property type="component" value="Unassembled WGS sequence"/>
</dbReference>
<evidence type="ECO:0000259" key="1">
    <source>
        <dbReference type="Pfam" id="PF06114"/>
    </source>
</evidence>
<evidence type="ECO:0000313" key="2">
    <source>
        <dbReference type="EMBL" id="VFB14127.1"/>
    </source>
</evidence>
<feature type="domain" description="IrrE N-terminal-like" evidence="1">
    <location>
        <begin position="78"/>
        <end position="179"/>
    </location>
</feature>
<gene>
    <name evidence="2" type="ORF">NCTC7812_01668</name>
</gene>
<dbReference type="AlphaFoldDB" id="A0A449I472"/>
<proteinExistence type="predicted"/>
<dbReference type="Gene3D" id="1.10.10.2910">
    <property type="match status" value="1"/>
</dbReference>
<sequence>MCVIQSIKDIEKISLEVLKDSKSLDIFPTPIDKIVSYVNLTVSSNVDISQIHEGYKSKYPDVLLRALGKVRGLLVRKEKKVYLDLNQLDSRKNFVKLHEVGHDVLPWQQKCFDVLDDDDESLNFDTHEEFEAEANFFASVTLFQHDRFTSAINKYPLDIDTPIQLSTLFGASIHATLRRYVEYSNNRCALLVLEKPSRCGALLRNKFQSPSFTNTFGEMGIPNVLDYFAWPFVQDYIRRQNHIKNGTFSLFTSNGLTQFTYHFFNNSYNAFVLIFPNGERNIVKSSYFLN</sequence>
<dbReference type="Pfam" id="PF06114">
    <property type="entry name" value="Peptidase_M78"/>
    <property type="match status" value="1"/>
</dbReference>
<dbReference type="EMBL" id="CAACYH010000004">
    <property type="protein sequence ID" value="VFB14127.1"/>
    <property type="molecule type" value="Genomic_DNA"/>
</dbReference>